<accession>A0ABX0VKQ9</accession>
<protein>
    <submittedName>
        <fullName evidence="2">Uncharacterized protein</fullName>
    </submittedName>
</protein>
<evidence type="ECO:0000313" key="2">
    <source>
        <dbReference type="EMBL" id="NIY47513.1"/>
    </source>
</evidence>
<dbReference type="Proteomes" id="UP000697927">
    <property type="component" value="Unassembled WGS sequence"/>
</dbReference>
<sequence length="100" mass="11500">MLPPVSRLPHLNTVSWLSQRQGAPVKSRSLSTAWPWSSVFSQRSRTATPIRIIHHRNLHRRIAGVRYAHQSERHERNNNVQSASGEKPEAFVPRKVFDAE</sequence>
<feature type="region of interest" description="Disordered" evidence="1">
    <location>
        <begin position="68"/>
        <end position="100"/>
    </location>
</feature>
<name>A0ABX0VKQ9_9ENTR</name>
<proteinExistence type="predicted"/>
<dbReference type="RefSeq" id="WP_167609505.1">
    <property type="nucleotide sequence ID" value="NZ_SOYS01000002.1"/>
</dbReference>
<keyword evidence="3" id="KW-1185">Reference proteome</keyword>
<dbReference type="EMBL" id="SOYS01000002">
    <property type="protein sequence ID" value="NIY47513.1"/>
    <property type="molecule type" value="Genomic_DNA"/>
</dbReference>
<reference evidence="2 3" key="1">
    <citation type="journal article" date="2020" name="Microorganisms">
        <title>Polyphasic Characterisation of Cedecea colo sp. nov., a New Enteric Bacterium Isolated from the Koala Hindgut.</title>
        <authorList>
            <person name="Boath J.M."/>
            <person name="Dakhal S."/>
            <person name="Van T.T.H."/>
            <person name="Moore R.J."/>
            <person name="Dekiwadia C."/>
            <person name="Macreadie I.G."/>
        </authorList>
    </citation>
    <scope>NUCLEOTIDE SEQUENCE [LARGE SCALE GENOMIC DNA]</scope>
    <source>
        <strain evidence="2 3">ZA</strain>
    </source>
</reference>
<gene>
    <name evidence="2" type="ORF">E2L00_08210</name>
</gene>
<comment type="caution">
    <text evidence="2">The sequence shown here is derived from an EMBL/GenBank/DDBJ whole genome shotgun (WGS) entry which is preliminary data.</text>
</comment>
<evidence type="ECO:0000313" key="3">
    <source>
        <dbReference type="Proteomes" id="UP000697927"/>
    </source>
</evidence>
<evidence type="ECO:0000256" key="1">
    <source>
        <dbReference type="SAM" id="MobiDB-lite"/>
    </source>
</evidence>
<organism evidence="2 3">
    <name type="scientific">Cedecea colo</name>
    <dbReference type="NCBI Taxonomy" id="2552946"/>
    <lineage>
        <taxon>Bacteria</taxon>
        <taxon>Pseudomonadati</taxon>
        <taxon>Pseudomonadota</taxon>
        <taxon>Gammaproteobacteria</taxon>
        <taxon>Enterobacterales</taxon>
        <taxon>Enterobacteriaceae</taxon>
        <taxon>Cedecea</taxon>
    </lineage>
</organism>